<evidence type="ECO:0000313" key="6">
    <source>
        <dbReference type="EMBL" id="KAI6783739.1"/>
    </source>
</evidence>
<dbReference type="PROSITE" id="PS51186">
    <property type="entry name" value="GNAT"/>
    <property type="match status" value="1"/>
</dbReference>
<dbReference type="Proteomes" id="UP001055219">
    <property type="component" value="Unassembled WGS sequence"/>
</dbReference>
<dbReference type="PANTHER" id="PTHR43792:SF8">
    <property type="entry name" value="[RIBOSOMAL PROTEIN US5]-ALANINE N-ACETYLTRANSFERASE"/>
    <property type="match status" value="1"/>
</dbReference>
<keyword evidence="7" id="KW-1185">Reference proteome</keyword>
<evidence type="ECO:0000256" key="1">
    <source>
        <dbReference type="ARBA" id="ARBA00022679"/>
    </source>
</evidence>
<evidence type="ECO:0000313" key="7">
    <source>
        <dbReference type="Proteomes" id="UP001055219"/>
    </source>
</evidence>
<dbReference type="OrthoDB" id="630895at2759"/>
<proteinExistence type="inferred from homology"/>
<dbReference type="Pfam" id="PF13302">
    <property type="entry name" value="Acetyltransf_3"/>
    <property type="match status" value="1"/>
</dbReference>
<evidence type="ECO:0000259" key="5">
    <source>
        <dbReference type="PROSITE" id="PS51186"/>
    </source>
</evidence>
<keyword evidence="2" id="KW-0012">Acyltransferase</keyword>
<dbReference type="PANTHER" id="PTHR43792">
    <property type="entry name" value="GNAT FAMILY, PUTATIVE (AFU_ORTHOLOGUE AFUA_3G00765)-RELATED-RELATED"/>
    <property type="match status" value="1"/>
</dbReference>
<dbReference type="AlphaFoldDB" id="A0A9Q0BGU9"/>
<evidence type="ECO:0000256" key="4">
    <source>
        <dbReference type="SAM" id="MobiDB-lite"/>
    </source>
</evidence>
<accession>A0A9Q0BGU9</accession>
<dbReference type="RefSeq" id="XP_051364595.1">
    <property type="nucleotide sequence ID" value="XM_051503630.1"/>
</dbReference>
<evidence type="ECO:0000256" key="3">
    <source>
        <dbReference type="ARBA" id="ARBA00038502"/>
    </source>
</evidence>
<evidence type="ECO:0000256" key="2">
    <source>
        <dbReference type="ARBA" id="ARBA00023315"/>
    </source>
</evidence>
<name>A0A9Q0BGU9_9HYPO</name>
<gene>
    <name evidence="6" type="ORF">J7T54_001615</name>
</gene>
<keyword evidence="1" id="KW-0808">Transferase</keyword>
<feature type="region of interest" description="Disordered" evidence="4">
    <location>
        <begin position="1"/>
        <end position="22"/>
    </location>
</feature>
<reference evidence="6" key="1">
    <citation type="journal article" date="2021" name="J Fungi (Basel)">
        <title>Genomic and Metabolomic Analyses of the Marine Fungus Emericellopsis cladophorae: Insights into Saltwater Adaptability Mechanisms and Its Biosynthetic Potential.</title>
        <authorList>
            <person name="Goncalves M.F.M."/>
            <person name="Hilario S."/>
            <person name="Van de Peer Y."/>
            <person name="Esteves A.C."/>
            <person name="Alves A."/>
        </authorList>
    </citation>
    <scope>NUCLEOTIDE SEQUENCE</scope>
    <source>
        <strain evidence="6">MUM 19.33</strain>
    </source>
</reference>
<dbReference type="InterPro" id="IPR016181">
    <property type="entry name" value="Acyl_CoA_acyltransferase"/>
</dbReference>
<dbReference type="EMBL" id="JAGIXG020000006">
    <property type="protein sequence ID" value="KAI6783739.1"/>
    <property type="molecule type" value="Genomic_DNA"/>
</dbReference>
<feature type="domain" description="N-acetyltransferase" evidence="5">
    <location>
        <begin position="31"/>
        <end position="203"/>
    </location>
</feature>
<dbReference type="GO" id="GO:0016747">
    <property type="term" value="F:acyltransferase activity, transferring groups other than amino-acyl groups"/>
    <property type="evidence" value="ECO:0007669"/>
    <property type="project" value="InterPro"/>
</dbReference>
<dbReference type="InterPro" id="IPR000182">
    <property type="entry name" value="GNAT_dom"/>
</dbReference>
<comment type="similarity">
    <text evidence="3">Belongs to the acetyltransferase family. RimJ subfamily.</text>
</comment>
<sequence>MPPPIVPSRHLPSPNPPSTEPGTILLETERLVLRRPLPSDAPLLVAAANHKETAAFMTDRFPSPYTIEDADDFVHEKLVPKDTPAEYPTTVAIFLKDDPSRLLGTMGAKIGTDINYIMWELGYFFSPEYWGQGYGTEAVGAFTRWCFETWPDLQRMQASTYEFNEASGRVLLKCGYAREGMRRRSAMKNGVMTGEVWYGILREEMLGAPEAM</sequence>
<organism evidence="6 7">
    <name type="scientific">Emericellopsis cladophorae</name>
    <dbReference type="NCBI Taxonomy" id="2686198"/>
    <lineage>
        <taxon>Eukaryota</taxon>
        <taxon>Fungi</taxon>
        <taxon>Dikarya</taxon>
        <taxon>Ascomycota</taxon>
        <taxon>Pezizomycotina</taxon>
        <taxon>Sordariomycetes</taxon>
        <taxon>Hypocreomycetidae</taxon>
        <taxon>Hypocreales</taxon>
        <taxon>Bionectriaceae</taxon>
        <taxon>Emericellopsis</taxon>
    </lineage>
</organism>
<dbReference type="InterPro" id="IPR051531">
    <property type="entry name" value="N-acetyltransferase"/>
</dbReference>
<protein>
    <submittedName>
        <fullName evidence="6">N-acetyltransferase-like protein</fullName>
    </submittedName>
</protein>
<dbReference type="GeneID" id="75828132"/>
<dbReference type="Gene3D" id="3.40.630.30">
    <property type="match status" value="1"/>
</dbReference>
<reference evidence="6" key="2">
    <citation type="submission" date="2022-07" db="EMBL/GenBank/DDBJ databases">
        <authorList>
            <person name="Goncalves M.F.M."/>
            <person name="Hilario S."/>
            <person name="Van De Peer Y."/>
            <person name="Esteves A.C."/>
            <person name="Alves A."/>
        </authorList>
    </citation>
    <scope>NUCLEOTIDE SEQUENCE</scope>
    <source>
        <strain evidence="6">MUM 19.33</strain>
    </source>
</reference>
<comment type="caution">
    <text evidence="6">The sequence shown here is derived from an EMBL/GenBank/DDBJ whole genome shotgun (WGS) entry which is preliminary data.</text>
</comment>
<dbReference type="SUPFAM" id="SSF55729">
    <property type="entry name" value="Acyl-CoA N-acyltransferases (Nat)"/>
    <property type="match status" value="1"/>
</dbReference>